<name>A0ABT3FQ07_9BACT</name>
<dbReference type="RefSeq" id="WP_264501616.1">
    <property type="nucleotide sequence ID" value="NZ_JAPDDS010000006.1"/>
</dbReference>
<dbReference type="InterPro" id="IPR007560">
    <property type="entry name" value="Restrct_endonuc_IV_Mrr"/>
</dbReference>
<dbReference type="PROSITE" id="PS50837">
    <property type="entry name" value="NACHT"/>
    <property type="match status" value="1"/>
</dbReference>
<proteinExistence type="predicted"/>
<dbReference type="PANTHER" id="PTHR46844">
    <property type="entry name" value="SLR5058 PROTEIN"/>
    <property type="match status" value="1"/>
</dbReference>
<comment type="caution">
    <text evidence="2">The sequence shown here is derived from an EMBL/GenBank/DDBJ whole genome shotgun (WGS) entry which is preliminary data.</text>
</comment>
<dbReference type="PANTHER" id="PTHR46844:SF1">
    <property type="entry name" value="SLR5058 PROTEIN"/>
    <property type="match status" value="1"/>
</dbReference>
<dbReference type="SUPFAM" id="SSF52540">
    <property type="entry name" value="P-loop containing nucleoside triphosphate hydrolases"/>
    <property type="match status" value="1"/>
</dbReference>
<dbReference type="EMBL" id="JAPDDS010000006">
    <property type="protein sequence ID" value="MCW1885661.1"/>
    <property type="molecule type" value="Genomic_DNA"/>
</dbReference>
<evidence type="ECO:0000313" key="3">
    <source>
        <dbReference type="Proteomes" id="UP001207930"/>
    </source>
</evidence>
<gene>
    <name evidence="2" type="ORF">OKA04_13055</name>
</gene>
<evidence type="ECO:0000259" key="1">
    <source>
        <dbReference type="PROSITE" id="PS50837"/>
    </source>
</evidence>
<keyword evidence="3" id="KW-1185">Reference proteome</keyword>
<organism evidence="2 3">
    <name type="scientific">Luteolibacter flavescens</name>
    <dbReference type="NCBI Taxonomy" id="1859460"/>
    <lineage>
        <taxon>Bacteria</taxon>
        <taxon>Pseudomonadati</taxon>
        <taxon>Verrucomicrobiota</taxon>
        <taxon>Verrucomicrobiia</taxon>
        <taxon>Verrucomicrobiales</taxon>
        <taxon>Verrucomicrobiaceae</taxon>
        <taxon>Luteolibacter</taxon>
    </lineage>
</organism>
<reference evidence="2 3" key="1">
    <citation type="submission" date="2022-10" db="EMBL/GenBank/DDBJ databases">
        <title>Luteolibacter flavescens strain MCCC 1K03193, whole genome shotgun sequencing project.</title>
        <authorList>
            <person name="Zhao G."/>
            <person name="Shen L."/>
        </authorList>
    </citation>
    <scope>NUCLEOTIDE SEQUENCE [LARGE SCALE GENOMIC DNA]</scope>
    <source>
        <strain evidence="2 3">MCCC 1K03193</strain>
    </source>
</reference>
<accession>A0ABT3FQ07</accession>
<dbReference type="InterPro" id="IPR007111">
    <property type="entry name" value="NACHT_NTPase"/>
</dbReference>
<sequence>MMKNPLPIRLLGRSSNESGDLFTRLVRDLFFSLGYDNLQLDVATSGREVDLQGNHRFENRRFAAECKAHANVIGGGDLNKFLGVLTRERTRHAPLSVAGYFVSLSGFTGSGIKQEEDSGNEGLILFDGSKVVDELQRARVIVQKESATEFAGRCVAANGLRGVQFEKAEVVCYSAGYLWAVYYSRGKNLSHFVFIHADGTPLAKSVAASVIDADKNSGGIMCSLSYVAPPEELDLSDLREDAFNQYKKWLGEECGYIQLDGLPADSDLSATKLRLERLFVPLRATYKKQAADRNKIGLFSVGLSGIFVDDVPVDEDEIDKYEEVDELDFIDDEVESGVVVEPIGDLLSRESHVAVLASPGGGKSTLVKRLATAYSFPDRRLEVADGLPERDWLPLYLRCRDLRDRSNRPVLELLHGISAFANMKDDMAKCFRDGVSDALRAGKVLLLVDGLDEISEEGSRRAFAQNLRTFVAMFPGVMLVVTSRVAGFRDIAGVIAGTCQQITLAPLDGEDVRRLCVSWHSEVVADTEHVRREASELADVIWGNRHIRSLVENPLLLTTLLVVKRSNGEIPPSRAELYSEAVRVLVRTWNVEGYAPLDERETLARLSYVACAMMQRGIQLIGNVALIGLLNDAAREMEPELQFAKVSPSEFIQRIEYRSSLLMQTGYQRLEGELQPVYEFRHLTFQEYLAAKGFVSEQYPGRNDEAPLVEVLSPHLEDERWQEVIPLASVLAGRKAEAVIRRILRECSSEEAGQEAEIRSRPKASVKLLGQCILEEVTLTPGALRAALVEISLKLGRGRPSLVLESIFNGKFGGALKATVQECYFSMGDNWTYFESALSEIFRFEIKRSRSELLDREFVGDLVGDLIAGNREVKVRCALLLMQTAFECRESEAKTAEVLTPFAQDILGGLLEMLHSGDLPSAQSASWSLAWLGHSGIWPAPTSLELIQRLFHIWRHESATELVRKAAWAFYSQPLFPRDSIADEFWGACDPWHERQWDESAQGARCVAAITLGWYRRSPWSDEKLVEMIVQSQAHGSLLPKNIRYMLSSLGEAGNRVVKSWDKKK</sequence>
<evidence type="ECO:0000313" key="2">
    <source>
        <dbReference type="EMBL" id="MCW1885661.1"/>
    </source>
</evidence>
<dbReference type="InterPro" id="IPR027417">
    <property type="entry name" value="P-loop_NTPase"/>
</dbReference>
<feature type="domain" description="NACHT" evidence="1">
    <location>
        <begin position="351"/>
        <end position="484"/>
    </location>
</feature>
<protein>
    <submittedName>
        <fullName evidence="2">NACHT domain-containing protein</fullName>
    </submittedName>
</protein>
<dbReference type="Pfam" id="PF05729">
    <property type="entry name" value="NACHT"/>
    <property type="match status" value="1"/>
</dbReference>
<dbReference type="Gene3D" id="3.40.50.300">
    <property type="entry name" value="P-loop containing nucleotide triphosphate hydrolases"/>
    <property type="match status" value="1"/>
</dbReference>
<dbReference type="Pfam" id="PF04471">
    <property type="entry name" value="Mrr_cat"/>
    <property type="match status" value="1"/>
</dbReference>
<dbReference type="Proteomes" id="UP001207930">
    <property type="component" value="Unassembled WGS sequence"/>
</dbReference>